<dbReference type="EMBL" id="CP001674">
    <property type="protein sequence ID" value="ACT49454.1"/>
    <property type="molecule type" value="Genomic_DNA"/>
</dbReference>
<evidence type="ECO:0000256" key="4">
    <source>
        <dbReference type="ARBA" id="ARBA00022989"/>
    </source>
</evidence>
<evidence type="ECO:0000256" key="6">
    <source>
        <dbReference type="SAM" id="MobiDB-lite"/>
    </source>
</evidence>
<keyword evidence="2" id="KW-0997">Cell inner membrane</keyword>
<dbReference type="GO" id="GO:0015221">
    <property type="term" value="F:lipopolysaccharide transmembrane transporter activity"/>
    <property type="evidence" value="ECO:0007669"/>
    <property type="project" value="InterPro"/>
</dbReference>
<sequence length="251" mass="27915" precursor="true">MGRPTVVFPLVLLALLALLTFWIDRSVQPPERRPDANLRHDPDYILDNFVTTRTNVNGALAYVLAAVKMKHYPDDDTTELERPRFTQYAVNKPYTQIEGQRGNVSSDGETVEFMDNVIVIRQASKDKGEMMVRTQYLKMFPKQEVAVTDKPVVITQAPETVIHANGMVFNKKNQTVNLRGRVRAHYLSPSVTKKAAGKAPASTPAKASKAAPQKNAKASASPAKKQATQAKRSTSTNNQARIRRKYDNPAP</sequence>
<dbReference type="Pfam" id="PF06835">
    <property type="entry name" value="LptC"/>
    <property type="match status" value="1"/>
</dbReference>
<accession>C6X8I4</accession>
<evidence type="ECO:0000313" key="7">
    <source>
        <dbReference type="EMBL" id="ACT49454.1"/>
    </source>
</evidence>
<dbReference type="InterPro" id="IPR052363">
    <property type="entry name" value="LPS_export_LptC"/>
</dbReference>
<dbReference type="STRING" id="582744.Msip34_0205"/>
<evidence type="ECO:0000256" key="2">
    <source>
        <dbReference type="ARBA" id="ARBA00022519"/>
    </source>
</evidence>
<feature type="compositionally biased region" description="Low complexity" evidence="6">
    <location>
        <begin position="192"/>
        <end position="231"/>
    </location>
</feature>
<dbReference type="eggNOG" id="COG3117">
    <property type="taxonomic scope" value="Bacteria"/>
</dbReference>
<name>C6X8I4_METGS</name>
<dbReference type="NCBIfam" id="TIGR04409">
    <property type="entry name" value="LptC_YrbK"/>
    <property type="match status" value="1"/>
</dbReference>
<dbReference type="InterPro" id="IPR010664">
    <property type="entry name" value="LipoPS_assembly_LptC-rel"/>
</dbReference>
<keyword evidence="3" id="KW-0812">Transmembrane</keyword>
<reference evidence="8" key="1">
    <citation type="submission" date="2009-07" db="EMBL/GenBank/DDBJ databases">
        <title>Complete sequence of chromosome of Methylovorus sp. SIP3-4.</title>
        <authorList>
            <person name="Lucas S."/>
            <person name="Copeland A."/>
            <person name="Lapidus A."/>
            <person name="Glavina del Rio T."/>
            <person name="Tice H."/>
            <person name="Bruce D."/>
            <person name="Goodwin L."/>
            <person name="Pitluck S."/>
            <person name="Clum A."/>
            <person name="Larimer F."/>
            <person name="Land M."/>
            <person name="Hauser L."/>
            <person name="Kyrpides N."/>
            <person name="Mikhailova N."/>
            <person name="Kayluzhnaya M."/>
            <person name="Chistoserdova L."/>
        </authorList>
    </citation>
    <scope>NUCLEOTIDE SEQUENCE [LARGE SCALE GENOMIC DNA]</scope>
    <source>
        <strain evidence="8">SIP3-4</strain>
    </source>
</reference>
<evidence type="ECO:0000256" key="3">
    <source>
        <dbReference type="ARBA" id="ARBA00022692"/>
    </source>
</evidence>
<keyword evidence="8" id="KW-1185">Reference proteome</keyword>
<dbReference type="GO" id="GO:0017089">
    <property type="term" value="F:glycolipid transfer activity"/>
    <property type="evidence" value="ECO:0007669"/>
    <property type="project" value="TreeGrafter"/>
</dbReference>
<feature type="region of interest" description="Disordered" evidence="6">
    <location>
        <begin position="189"/>
        <end position="251"/>
    </location>
</feature>
<keyword evidence="4" id="KW-1133">Transmembrane helix</keyword>
<gene>
    <name evidence="7" type="ordered locus">Msip34_0205</name>
</gene>
<dbReference type="AlphaFoldDB" id="C6X8I4"/>
<dbReference type="InterPro" id="IPR026265">
    <property type="entry name" value="LptC"/>
</dbReference>
<dbReference type="GO" id="GO:0030288">
    <property type="term" value="C:outer membrane-bounded periplasmic space"/>
    <property type="evidence" value="ECO:0007669"/>
    <property type="project" value="TreeGrafter"/>
</dbReference>
<dbReference type="PANTHER" id="PTHR37481:SF1">
    <property type="entry name" value="LIPOPOLYSACCHARIDE EXPORT SYSTEM PROTEIN LPTC"/>
    <property type="match status" value="1"/>
</dbReference>
<dbReference type="KEGG" id="mei:Msip34_0205"/>
<proteinExistence type="predicted"/>
<evidence type="ECO:0000256" key="5">
    <source>
        <dbReference type="ARBA" id="ARBA00023136"/>
    </source>
</evidence>
<evidence type="ECO:0000256" key="1">
    <source>
        <dbReference type="ARBA" id="ARBA00022475"/>
    </source>
</evidence>
<dbReference type="HOGENOM" id="CLU_100563_0_0_4"/>
<protein>
    <recommendedName>
        <fullName evidence="9">LPS export ABC transporter periplasmic protein LptC</fullName>
    </recommendedName>
</protein>
<evidence type="ECO:0000313" key="8">
    <source>
        <dbReference type="Proteomes" id="UP000002743"/>
    </source>
</evidence>
<keyword evidence="1" id="KW-1003">Cell membrane</keyword>
<organism evidence="7 8">
    <name type="scientific">Methylovorus glucosotrophus (strain SIP3-4)</name>
    <dbReference type="NCBI Taxonomy" id="582744"/>
    <lineage>
        <taxon>Bacteria</taxon>
        <taxon>Pseudomonadati</taxon>
        <taxon>Pseudomonadota</taxon>
        <taxon>Betaproteobacteria</taxon>
        <taxon>Nitrosomonadales</taxon>
        <taxon>Methylophilaceae</taxon>
        <taxon>Methylovorus</taxon>
    </lineage>
</organism>
<reference evidence="7 8" key="2">
    <citation type="journal article" date="2011" name="J. Bacteriol.">
        <title>Genomes of three methylotrophs from a single niche uncover genetic and metabolic divergence of Methylophilaceae.</title>
        <authorList>
            <person name="Lapidus A."/>
            <person name="Clum A."/>
            <person name="Labutti K."/>
            <person name="Kaluzhnaya M.G."/>
            <person name="Lim S."/>
            <person name="Beck D.A."/>
            <person name="Glavina Del Rio T."/>
            <person name="Nolan M."/>
            <person name="Mavromatis K."/>
            <person name="Huntemann M."/>
            <person name="Lucas S."/>
            <person name="Lidstrom M.E."/>
            <person name="Ivanova N."/>
            <person name="Chistoserdova L."/>
        </authorList>
    </citation>
    <scope>NUCLEOTIDE SEQUENCE [LARGE SCALE GENOMIC DNA]</scope>
    <source>
        <strain evidence="7 8">SIP3-4</strain>
    </source>
</reference>
<dbReference type="RefSeq" id="WP_015829205.1">
    <property type="nucleotide sequence ID" value="NC_012969.1"/>
</dbReference>
<dbReference type="Gene3D" id="2.60.450.10">
    <property type="entry name" value="Lipopolysaccharide (LPS) transport protein A like domain"/>
    <property type="match status" value="1"/>
</dbReference>
<dbReference type="PANTHER" id="PTHR37481">
    <property type="entry name" value="LIPOPOLYSACCHARIDE EXPORT SYSTEM PROTEIN LPTC"/>
    <property type="match status" value="1"/>
</dbReference>
<dbReference type="Proteomes" id="UP000002743">
    <property type="component" value="Chromosome"/>
</dbReference>
<dbReference type="GO" id="GO:0005886">
    <property type="term" value="C:plasma membrane"/>
    <property type="evidence" value="ECO:0007669"/>
    <property type="project" value="InterPro"/>
</dbReference>
<evidence type="ECO:0008006" key="9">
    <source>
        <dbReference type="Google" id="ProtNLM"/>
    </source>
</evidence>
<keyword evidence="5" id="KW-0472">Membrane</keyword>